<dbReference type="RefSeq" id="WP_386039377.1">
    <property type="nucleotide sequence ID" value="NZ_JBHTMC010000001.1"/>
</dbReference>
<feature type="domain" description="Bacterial Ig-like" evidence="1">
    <location>
        <begin position="919"/>
        <end position="1011"/>
    </location>
</feature>
<name>A0ABW3WAU0_9RHOO</name>
<feature type="non-terminal residue" evidence="2">
    <location>
        <position position="1313"/>
    </location>
</feature>
<dbReference type="PANTHER" id="PTHR34677:SF3">
    <property type="entry name" value="BACTERIAL IG-LIKE DOMAIN-CONTAINING PROTEIN"/>
    <property type="match status" value="1"/>
</dbReference>
<evidence type="ECO:0000259" key="1">
    <source>
        <dbReference type="Pfam" id="PF19078"/>
    </source>
</evidence>
<feature type="domain" description="Bacterial Ig-like" evidence="1">
    <location>
        <begin position="454"/>
        <end position="546"/>
    </location>
</feature>
<evidence type="ECO:0000313" key="2">
    <source>
        <dbReference type="EMBL" id="MFD1262113.1"/>
    </source>
</evidence>
<feature type="domain" description="Bacterial Ig-like" evidence="1">
    <location>
        <begin position="1012"/>
        <end position="1104"/>
    </location>
</feature>
<feature type="domain" description="Bacterial Ig-like" evidence="1">
    <location>
        <begin position="733"/>
        <end position="825"/>
    </location>
</feature>
<gene>
    <name evidence="2" type="ORF">ACFQ4M_00870</name>
</gene>
<reference evidence="3" key="1">
    <citation type="journal article" date="2019" name="Int. J. Syst. Evol. Microbiol.">
        <title>The Global Catalogue of Microorganisms (GCM) 10K type strain sequencing project: providing services to taxonomists for standard genome sequencing and annotation.</title>
        <authorList>
            <consortium name="The Broad Institute Genomics Platform"/>
            <consortium name="The Broad Institute Genome Sequencing Center for Infectious Disease"/>
            <person name="Wu L."/>
            <person name="Ma J."/>
        </authorList>
    </citation>
    <scope>NUCLEOTIDE SEQUENCE [LARGE SCALE GENOMIC DNA]</scope>
    <source>
        <strain evidence="3">CCUG 48884</strain>
    </source>
</reference>
<proteinExistence type="predicted"/>
<dbReference type="EMBL" id="JBHTMC010000001">
    <property type="protein sequence ID" value="MFD1262113.1"/>
    <property type="molecule type" value="Genomic_DNA"/>
</dbReference>
<feature type="domain" description="Bacterial Ig-like" evidence="1">
    <location>
        <begin position="179"/>
        <end position="265"/>
    </location>
</feature>
<dbReference type="NCBIfam" id="NF033682">
    <property type="entry name" value="retention_LapA"/>
    <property type="match status" value="1"/>
</dbReference>
<dbReference type="PANTHER" id="PTHR34677">
    <property type="match status" value="1"/>
</dbReference>
<dbReference type="Proteomes" id="UP001597158">
    <property type="component" value="Unassembled WGS sequence"/>
</dbReference>
<feature type="domain" description="Bacterial Ig-like" evidence="1">
    <location>
        <begin position="826"/>
        <end position="918"/>
    </location>
</feature>
<dbReference type="Pfam" id="PF19078">
    <property type="entry name" value="Big_12"/>
    <property type="match status" value="12"/>
</dbReference>
<feature type="domain" description="Bacterial Ig-like" evidence="1">
    <location>
        <begin position="1198"/>
        <end position="1290"/>
    </location>
</feature>
<organism evidence="2 3">
    <name type="scientific">Thauera mechernichensis</name>
    <dbReference type="NCBI Taxonomy" id="82788"/>
    <lineage>
        <taxon>Bacteria</taxon>
        <taxon>Pseudomonadati</taxon>
        <taxon>Pseudomonadota</taxon>
        <taxon>Betaproteobacteria</taxon>
        <taxon>Rhodocyclales</taxon>
        <taxon>Zoogloeaceae</taxon>
        <taxon>Thauera</taxon>
    </lineage>
</organism>
<comment type="caution">
    <text evidence="2">The sequence shown here is derived from an EMBL/GenBank/DDBJ whole genome shotgun (WGS) entry which is preliminary data.</text>
</comment>
<feature type="domain" description="Bacterial Ig-like" evidence="1">
    <location>
        <begin position="640"/>
        <end position="732"/>
    </location>
</feature>
<sequence length="1313" mass="130975">MAEAQVVGNVVYVSGQVLARNADGELRVLKVGDTVLEGEVIITGPGARVEFSHADGATTLVPEDSSVLVAADMGEAGRADARAAAVEDATIAQVIQAIEAGQDLGEVLEDPAAGLAGGGAGEGSSFVRLLRISEDLEGAGPVVDGNAEGDRLEFTAGAVDGRAGAAADDDGAPVDTLAPSVVVTINPDGTVSIVFSEPPVGFEASDVVVTNGSISNLVQDPTDPTRWTADLTPAAGFEGTVTVEIPAGSYTDAAGNSGGGGSDSTVVDTLAPSVNVTINPNGTVSFVFSEAPVGFEAADVVVTNGSISNLVQDPTDPTRWTADLTPAAGFEGNVTVEVPAGSYTDVAGNAGSGDSDSTAVDTLAPSVNVTINPDGTVSFVFSEAPVAFEAADVVVTNGSISNLVQDPTDPTRWTADLTPAAGFEGTVTVEVPAGSYTDVAGNAGSGDSDSTAVDTLAPSVNVTINPDGTVSFVFSEAPVGFEAADVVVTNGSISNLVQDPTDPTRWTADLTPAAGFEGTVTVEVPAGSYTDVAGNAGSGDSDSTAVDTLAPSVNVTINPDGTVSFVFSEPPVGFEASDVVVTNGSISNLVQDPTDPTRWTADLTPAAGFEGNVTVEVPAGSYTDVAGNAGSGDSDSTAVDTLAPSVNVTINPDGTVNFVFSEAPVGFEASDVVVTNGSISNLVQDPTDPTHWTADLTPAAGFEGTVTVEVPAGSYTDVAGNAGSGDSDSAAVDTLAPSVNVTINPDGTVSFVFSEAPVGFEASDIVVTNGSISNLVQDPTDPTRWTADLTPAAGFEGTVTVEVPAGSYTDVAGNAGSGDSDSTAVDTLAPSVNVTINPDGTVSFVFSEAPVGFEAADVVVTNGSISNLVQDPTDPTRWTADLTPAAGFEGTVTVEVPAGSYTDVAGNAGSGDSDSTAVDTLAPSVNVTINPDGTVSFVFSEAPVGFEASDVVVTNGSISNLVQDPTDPTRWTADLTPAAGFEGTVTVEVPAGSYTDVAGNAGSGDSDSTAVDTLAPSVNVTINPDGTVSFVFSEPPVGFEASDVVVTNGSISNLVQDPTDPTRWTADLTPAAGFEGTVTVEVPAGSYTDVAGNVGSGDSDSTAVDTLAPSVNVTINPDGTVSFVFSEAPVGFEAADVVVTNGSISNLVQDPTDPTRWAADLTPAAGFEGTVTVEVPAGSYTDVAGNAGSGDSDSTAVDTLAPSVNVTINPDGTVSFVFSEAPVGFEAADVVVTNGSISNLVQDPTDPTRWTADLTPAAGFEGTVTVEVPAGSYTDVAGNAGSGDSDSTAVDTLAPSVNVTINPNGTVSFVFSE</sequence>
<feature type="domain" description="Bacterial Ig-like" evidence="1">
    <location>
        <begin position="268"/>
        <end position="360"/>
    </location>
</feature>
<feature type="domain" description="Bacterial Ig-like" evidence="1">
    <location>
        <begin position="361"/>
        <end position="453"/>
    </location>
</feature>
<evidence type="ECO:0000313" key="3">
    <source>
        <dbReference type="Proteomes" id="UP001597158"/>
    </source>
</evidence>
<feature type="domain" description="Bacterial Ig-like" evidence="1">
    <location>
        <begin position="547"/>
        <end position="639"/>
    </location>
</feature>
<dbReference type="InterPro" id="IPR044048">
    <property type="entry name" value="Big_12"/>
</dbReference>
<protein>
    <submittedName>
        <fullName evidence="2">Retention module-containing protein</fullName>
    </submittedName>
</protein>
<keyword evidence="3" id="KW-1185">Reference proteome</keyword>
<feature type="domain" description="Bacterial Ig-like" evidence="1">
    <location>
        <begin position="1105"/>
        <end position="1197"/>
    </location>
</feature>
<dbReference type="InterPro" id="IPR047777">
    <property type="entry name" value="LapA-like_RM"/>
</dbReference>
<accession>A0ABW3WAU0</accession>